<evidence type="ECO:0000256" key="2">
    <source>
        <dbReference type="SAM" id="Phobius"/>
    </source>
</evidence>
<feature type="region of interest" description="Disordered" evidence="1">
    <location>
        <begin position="1"/>
        <end position="64"/>
    </location>
</feature>
<keyword evidence="2" id="KW-0812">Transmembrane</keyword>
<name>A0ABN8JDS7_9NEOP</name>
<keyword evidence="2" id="KW-0472">Membrane</keyword>
<feature type="compositionally biased region" description="Low complexity" evidence="1">
    <location>
        <begin position="51"/>
        <end position="60"/>
    </location>
</feature>
<evidence type="ECO:0000256" key="1">
    <source>
        <dbReference type="SAM" id="MobiDB-lite"/>
    </source>
</evidence>
<keyword evidence="4" id="KW-1185">Reference proteome</keyword>
<proteinExistence type="predicted"/>
<dbReference type="Proteomes" id="UP000837857">
    <property type="component" value="Unassembled WGS sequence"/>
</dbReference>
<accession>A0ABN8JDS7</accession>
<evidence type="ECO:0000313" key="3">
    <source>
        <dbReference type="EMBL" id="CAH2079799.1"/>
    </source>
</evidence>
<evidence type="ECO:0000313" key="4">
    <source>
        <dbReference type="Proteomes" id="UP000837857"/>
    </source>
</evidence>
<feature type="compositionally biased region" description="Basic and acidic residues" evidence="1">
    <location>
        <begin position="1"/>
        <end position="12"/>
    </location>
</feature>
<sequence length="154" mass="16101">MSPDYRQSRRELAPAPPRAGTPPRGRAPSPARPPPGAEAPRPEFALASWQAPRRASAASSGEERAYGALAKASAPLGANVARAGGDKTGGKALRRKVLNTERRACARLHNGASTAAPPLARRAARQRAAVRALLALSGAFYALALLAFYFLSLP</sequence>
<organism evidence="3 4">
    <name type="scientific">Iphiclides podalirius</name>
    <name type="common">scarce swallowtail</name>
    <dbReference type="NCBI Taxonomy" id="110791"/>
    <lineage>
        <taxon>Eukaryota</taxon>
        <taxon>Metazoa</taxon>
        <taxon>Ecdysozoa</taxon>
        <taxon>Arthropoda</taxon>
        <taxon>Hexapoda</taxon>
        <taxon>Insecta</taxon>
        <taxon>Pterygota</taxon>
        <taxon>Neoptera</taxon>
        <taxon>Endopterygota</taxon>
        <taxon>Lepidoptera</taxon>
        <taxon>Glossata</taxon>
        <taxon>Ditrysia</taxon>
        <taxon>Papilionoidea</taxon>
        <taxon>Papilionidae</taxon>
        <taxon>Papilioninae</taxon>
        <taxon>Iphiclides</taxon>
    </lineage>
</organism>
<feature type="transmembrane region" description="Helical" evidence="2">
    <location>
        <begin position="128"/>
        <end position="151"/>
    </location>
</feature>
<keyword evidence="2" id="KW-1133">Transmembrane helix</keyword>
<reference evidence="3" key="1">
    <citation type="submission" date="2022-03" db="EMBL/GenBank/DDBJ databases">
        <authorList>
            <person name="Martin H S."/>
        </authorList>
    </citation>
    <scope>NUCLEOTIDE SEQUENCE [LARGE SCALE GENOMIC DNA]</scope>
</reference>
<dbReference type="EMBL" id="CAKOGK010000100">
    <property type="protein sequence ID" value="CAH2079799.1"/>
    <property type="molecule type" value="Genomic_DNA"/>
</dbReference>
<feature type="non-terminal residue" evidence="3">
    <location>
        <position position="154"/>
    </location>
</feature>
<protein>
    <submittedName>
        <fullName evidence="3">Uncharacterized protein</fullName>
    </submittedName>
</protein>
<comment type="caution">
    <text evidence="3">The sequence shown here is derived from an EMBL/GenBank/DDBJ whole genome shotgun (WGS) entry which is preliminary data.</text>
</comment>
<gene>
    <name evidence="3" type="ORF">IPOD504_LOCUS17733</name>
</gene>